<reference evidence="2" key="2">
    <citation type="submission" date="2020-11" db="EMBL/GenBank/DDBJ databases">
        <authorList>
            <person name="McCartney M.A."/>
            <person name="Auch B."/>
            <person name="Kono T."/>
            <person name="Mallez S."/>
            <person name="Becker A."/>
            <person name="Gohl D.M."/>
            <person name="Silverstein K.A.T."/>
            <person name="Koren S."/>
            <person name="Bechman K.B."/>
            <person name="Herman A."/>
            <person name="Abrahante J.E."/>
            <person name="Garbe J."/>
        </authorList>
    </citation>
    <scope>NUCLEOTIDE SEQUENCE</scope>
    <source>
        <strain evidence="2">Duluth1</strain>
        <tissue evidence="2">Whole animal</tissue>
    </source>
</reference>
<accession>A0A9D4DS66</accession>
<feature type="signal peptide" evidence="1">
    <location>
        <begin position="1"/>
        <end position="18"/>
    </location>
</feature>
<sequence>MEHLGVKLVFVFITVTVGISSTKRVDTALVRTEYQIQTRLNEIEMAVRDLDNTLEILGKGLSDAKALQKEMKSEVAELKELLNSRNTIDSISSTLEDIISTQHELKQNEALGSDKQRI</sequence>
<evidence type="ECO:0000313" key="3">
    <source>
        <dbReference type="Proteomes" id="UP000828390"/>
    </source>
</evidence>
<dbReference type="AlphaFoldDB" id="A0A9D4DS66"/>
<proteinExistence type="predicted"/>
<comment type="caution">
    <text evidence="2">The sequence shown here is derived from an EMBL/GenBank/DDBJ whole genome shotgun (WGS) entry which is preliminary data.</text>
</comment>
<dbReference type="Proteomes" id="UP000828390">
    <property type="component" value="Unassembled WGS sequence"/>
</dbReference>
<dbReference type="EMBL" id="JAIWYP010000010">
    <property type="protein sequence ID" value="KAH3754892.1"/>
    <property type="molecule type" value="Genomic_DNA"/>
</dbReference>
<name>A0A9D4DS66_DREPO</name>
<organism evidence="2 3">
    <name type="scientific">Dreissena polymorpha</name>
    <name type="common">Zebra mussel</name>
    <name type="synonym">Mytilus polymorpha</name>
    <dbReference type="NCBI Taxonomy" id="45954"/>
    <lineage>
        <taxon>Eukaryota</taxon>
        <taxon>Metazoa</taxon>
        <taxon>Spiralia</taxon>
        <taxon>Lophotrochozoa</taxon>
        <taxon>Mollusca</taxon>
        <taxon>Bivalvia</taxon>
        <taxon>Autobranchia</taxon>
        <taxon>Heteroconchia</taxon>
        <taxon>Euheterodonta</taxon>
        <taxon>Imparidentia</taxon>
        <taxon>Neoheterodontei</taxon>
        <taxon>Myida</taxon>
        <taxon>Dreissenoidea</taxon>
        <taxon>Dreissenidae</taxon>
        <taxon>Dreissena</taxon>
    </lineage>
</organism>
<reference evidence="2" key="1">
    <citation type="journal article" date="2019" name="bioRxiv">
        <title>The Genome of the Zebra Mussel, Dreissena polymorpha: A Resource for Invasive Species Research.</title>
        <authorList>
            <person name="McCartney M.A."/>
            <person name="Auch B."/>
            <person name="Kono T."/>
            <person name="Mallez S."/>
            <person name="Zhang Y."/>
            <person name="Obille A."/>
            <person name="Becker A."/>
            <person name="Abrahante J.E."/>
            <person name="Garbe J."/>
            <person name="Badalamenti J.P."/>
            <person name="Herman A."/>
            <person name="Mangelson H."/>
            <person name="Liachko I."/>
            <person name="Sullivan S."/>
            <person name="Sone E.D."/>
            <person name="Koren S."/>
            <person name="Silverstein K.A.T."/>
            <person name="Beckman K.B."/>
            <person name="Gohl D.M."/>
        </authorList>
    </citation>
    <scope>NUCLEOTIDE SEQUENCE</scope>
    <source>
        <strain evidence="2">Duluth1</strain>
        <tissue evidence="2">Whole animal</tissue>
    </source>
</reference>
<keyword evidence="1" id="KW-0732">Signal</keyword>
<evidence type="ECO:0000313" key="2">
    <source>
        <dbReference type="EMBL" id="KAH3754892.1"/>
    </source>
</evidence>
<evidence type="ECO:0000256" key="1">
    <source>
        <dbReference type="SAM" id="SignalP"/>
    </source>
</evidence>
<protein>
    <submittedName>
        <fullName evidence="2">Uncharacterized protein</fullName>
    </submittedName>
</protein>
<gene>
    <name evidence="2" type="ORF">DPMN_189572</name>
</gene>
<keyword evidence="3" id="KW-1185">Reference proteome</keyword>
<feature type="chain" id="PRO_5039579539" evidence="1">
    <location>
        <begin position="19"/>
        <end position="118"/>
    </location>
</feature>